<dbReference type="InterPro" id="IPR050936">
    <property type="entry name" value="AP-1-like"/>
</dbReference>
<name>A0ABP9YWC5_9FUNG</name>
<keyword evidence="6" id="KW-1185">Reference proteome</keyword>
<feature type="region of interest" description="Disordered" evidence="3">
    <location>
        <begin position="166"/>
        <end position="209"/>
    </location>
</feature>
<dbReference type="EMBL" id="BAABUK010000009">
    <property type="protein sequence ID" value="GAA5811127.1"/>
    <property type="molecule type" value="Genomic_DNA"/>
</dbReference>
<feature type="domain" description="BZIP" evidence="4">
    <location>
        <begin position="43"/>
        <end position="57"/>
    </location>
</feature>
<comment type="subcellular location">
    <subcellularLocation>
        <location evidence="1">Nucleus</location>
    </subcellularLocation>
</comment>
<proteinExistence type="predicted"/>
<dbReference type="Proteomes" id="UP001473302">
    <property type="component" value="Unassembled WGS sequence"/>
</dbReference>
<dbReference type="InterPro" id="IPR021833">
    <property type="entry name" value="DUF3425"/>
</dbReference>
<dbReference type="PANTHER" id="PTHR40621:SF6">
    <property type="entry name" value="AP-1-LIKE TRANSCRIPTION FACTOR YAP1-RELATED"/>
    <property type="match status" value="1"/>
</dbReference>
<keyword evidence="2" id="KW-0539">Nucleus</keyword>
<evidence type="ECO:0000256" key="1">
    <source>
        <dbReference type="ARBA" id="ARBA00004123"/>
    </source>
</evidence>
<accession>A0ABP9YWC5</accession>
<dbReference type="PANTHER" id="PTHR40621">
    <property type="entry name" value="TRANSCRIPTION FACTOR KAPC-RELATED"/>
    <property type="match status" value="1"/>
</dbReference>
<sequence>MDHIAFEHFDPEFELGNLDINGKPIKPRKKPGRKPNPPSPAQRKAQNRAAQRAFRERKRREMRDAETNIKKCLNMRDQAIKDAKSLQLKLEELRYENNFLKGEVLTLKIACMANRVDVPKLWDTGMRDRMGSDTTTFSRTKEIPQPLEFFLNSQRYIITMLPEDLLSSPTSSPSPEMTSFDHMSQQQQQQKQQQHYYKQQQQQQQQQQQNIYRFQNKYHIPSNASTASTNNSYYSGHETIDPLMSSPPSSTTHDLPPLSGVFPFDNVAETTQSLGHLDLDPALMQYFLQPDTINDFVNQMKDVPPELWLSQVPREIAALIPPEMRTYLSQPHQNSTLHNQVDEDAMDYSSSPHQTSNFSPPSIPSSFIPEMPVEGDFWKDIKETNLSPSMSNKVYVAGPISALDAVNQMRTMREQNDNRFLLTPTELQRKIPHDPRIDLIPGPTMRDYMIIFQDFYNSNELFSTLLDNAMFIGGELGNPDCWFVPPNFIRKYWFLCPNYQPTRPDNSVELAVFFAQKMLDTLRRRKEMYIMRDRNLNMFVKPNMAEVRIDYDQISEDEPSRTKRISSIGMYD</sequence>
<evidence type="ECO:0000256" key="2">
    <source>
        <dbReference type="ARBA" id="ARBA00023242"/>
    </source>
</evidence>
<reference evidence="5 6" key="1">
    <citation type="submission" date="2024-04" db="EMBL/GenBank/DDBJ databases">
        <title>genome sequences of Mucor flavus KT1a and Helicostylum pulchrum KT1b strains isolated from the surface of a dry-aged beef.</title>
        <authorList>
            <person name="Toyotome T."/>
            <person name="Hosono M."/>
            <person name="Torimaru M."/>
            <person name="Fukuda K."/>
            <person name="Mikami N."/>
        </authorList>
    </citation>
    <scope>NUCLEOTIDE SEQUENCE [LARGE SCALE GENOMIC DNA]</scope>
    <source>
        <strain evidence="5 6">KT1a</strain>
    </source>
</reference>
<dbReference type="PROSITE" id="PS00036">
    <property type="entry name" value="BZIP_BASIC"/>
    <property type="match status" value="1"/>
</dbReference>
<dbReference type="CDD" id="cd14688">
    <property type="entry name" value="bZIP_YAP"/>
    <property type="match status" value="1"/>
</dbReference>
<feature type="compositionally biased region" description="Low complexity" evidence="3">
    <location>
        <begin position="166"/>
        <end position="178"/>
    </location>
</feature>
<dbReference type="InterPro" id="IPR046347">
    <property type="entry name" value="bZIP_sf"/>
</dbReference>
<dbReference type="SUPFAM" id="SSF57959">
    <property type="entry name" value="Leucine zipper domain"/>
    <property type="match status" value="1"/>
</dbReference>
<feature type="compositionally biased region" description="Low complexity" evidence="3">
    <location>
        <begin position="185"/>
        <end position="209"/>
    </location>
</feature>
<comment type="caution">
    <text evidence="5">The sequence shown here is derived from an EMBL/GenBank/DDBJ whole genome shotgun (WGS) entry which is preliminary data.</text>
</comment>
<evidence type="ECO:0000256" key="3">
    <source>
        <dbReference type="SAM" id="MobiDB-lite"/>
    </source>
</evidence>
<evidence type="ECO:0000313" key="5">
    <source>
        <dbReference type="EMBL" id="GAA5811127.1"/>
    </source>
</evidence>
<feature type="compositionally biased region" description="Low complexity" evidence="3">
    <location>
        <begin position="41"/>
        <end position="52"/>
    </location>
</feature>
<evidence type="ECO:0000259" key="4">
    <source>
        <dbReference type="PROSITE" id="PS00036"/>
    </source>
</evidence>
<organism evidence="5 6">
    <name type="scientific">Mucor flavus</name>
    <dbReference type="NCBI Taxonomy" id="439312"/>
    <lineage>
        <taxon>Eukaryota</taxon>
        <taxon>Fungi</taxon>
        <taxon>Fungi incertae sedis</taxon>
        <taxon>Mucoromycota</taxon>
        <taxon>Mucoromycotina</taxon>
        <taxon>Mucoromycetes</taxon>
        <taxon>Mucorales</taxon>
        <taxon>Mucorineae</taxon>
        <taxon>Mucoraceae</taxon>
        <taxon>Mucor</taxon>
    </lineage>
</organism>
<dbReference type="InterPro" id="IPR004827">
    <property type="entry name" value="bZIP"/>
</dbReference>
<feature type="region of interest" description="Disordered" evidence="3">
    <location>
        <begin position="15"/>
        <end position="64"/>
    </location>
</feature>
<evidence type="ECO:0000313" key="6">
    <source>
        <dbReference type="Proteomes" id="UP001473302"/>
    </source>
</evidence>
<protein>
    <recommendedName>
        <fullName evidence="4">BZIP domain-containing protein</fullName>
    </recommendedName>
</protein>
<dbReference type="Gene3D" id="1.20.5.170">
    <property type="match status" value="1"/>
</dbReference>
<dbReference type="Pfam" id="PF11905">
    <property type="entry name" value="DUF3425"/>
    <property type="match status" value="1"/>
</dbReference>
<gene>
    <name evidence="5" type="ORF">MFLAVUS_004556</name>
</gene>